<evidence type="ECO:0000256" key="5">
    <source>
        <dbReference type="ARBA" id="ARBA00022692"/>
    </source>
</evidence>
<dbReference type="InterPro" id="IPR013780">
    <property type="entry name" value="Glyco_hydro_b"/>
</dbReference>
<dbReference type="FunFam" id="1.20.1250.20:FF:000090">
    <property type="entry name" value="MFS sugar transporter, putative"/>
    <property type="match status" value="1"/>
</dbReference>
<evidence type="ECO:0000256" key="10">
    <source>
        <dbReference type="ARBA" id="ARBA00052064"/>
    </source>
</evidence>
<feature type="transmembrane region" description="Helical" evidence="12">
    <location>
        <begin position="47"/>
        <end position="66"/>
    </location>
</feature>
<dbReference type="InterPro" id="IPR011013">
    <property type="entry name" value="Gal_mutarotase_sf_dom"/>
</dbReference>
<reference evidence="14 15" key="1">
    <citation type="submission" date="2021-02" db="EMBL/GenBank/DDBJ databases">
        <title>Genome assembly of Pseudopithomyces chartarum.</title>
        <authorList>
            <person name="Jauregui R."/>
            <person name="Singh J."/>
            <person name="Voisey C."/>
        </authorList>
    </citation>
    <scope>NUCLEOTIDE SEQUENCE [LARGE SCALE GENOMIC DNA]</scope>
    <source>
        <strain evidence="14 15">AGR01</strain>
    </source>
</reference>
<protein>
    <recommendedName>
        <fullName evidence="11">alpha-D-xyloside xylohydrolase</fullName>
        <ecNumber evidence="11">3.2.1.177</ecNumber>
    </recommendedName>
</protein>
<dbReference type="InterPro" id="IPR036259">
    <property type="entry name" value="MFS_trans_sf"/>
</dbReference>
<dbReference type="Pfam" id="PF00083">
    <property type="entry name" value="Sugar_tr"/>
    <property type="match status" value="1"/>
</dbReference>
<dbReference type="GO" id="GO:0030246">
    <property type="term" value="F:carbohydrate binding"/>
    <property type="evidence" value="ECO:0007669"/>
    <property type="project" value="InterPro"/>
</dbReference>
<evidence type="ECO:0000256" key="12">
    <source>
        <dbReference type="SAM" id="Phobius"/>
    </source>
</evidence>
<evidence type="ECO:0000256" key="2">
    <source>
        <dbReference type="ARBA" id="ARBA00007806"/>
    </source>
</evidence>
<dbReference type="SUPFAM" id="SSF51445">
    <property type="entry name" value="(Trans)glycosidases"/>
    <property type="match status" value="1"/>
</dbReference>
<keyword evidence="4" id="KW-0813">Transport</keyword>
<dbReference type="PANTHER" id="PTHR48022">
    <property type="entry name" value="PLASTIDIC GLUCOSE TRANSPORTER 4"/>
    <property type="match status" value="1"/>
</dbReference>
<feature type="transmembrane region" description="Helical" evidence="12">
    <location>
        <begin position="103"/>
        <end position="124"/>
    </location>
</feature>
<comment type="subcellular location">
    <subcellularLocation>
        <location evidence="1">Membrane</location>
        <topology evidence="1">Multi-pass membrane protein</topology>
    </subcellularLocation>
</comment>
<dbReference type="NCBIfam" id="TIGR00879">
    <property type="entry name" value="SP"/>
    <property type="match status" value="1"/>
</dbReference>
<keyword evidence="8 12" id="KW-0472">Membrane</keyword>
<dbReference type="AlphaFoldDB" id="A0AAN6LP49"/>
<keyword evidence="7 12" id="KW-1133">Transmembrane helix</keyword>
<evidence type="ECO:0000256" key="1">
    <source>
        <dbReference type="ARBA" id="ARBA00004141"/>
    </source>
</evidence>
<dbReference type="GO" id="GO:0005351">
    <property type="term" value="F:carbohydrate:proton symporter activity"/>
    <property type="evidence" value="ECO:0007669"/>
    <property type="project" value="TreeGrafter"/>
</dbReference>
<keyword evidence="9" id="KW-0326">Glycosidase</keyword>
<comment type="similarity">
    <text evidence="2">Belongs to the glycosyl hydrolase 31 family.</text>
</comment>
<evidence type="ECO:0000259" key="13">
    <source>
        <dbReference type="PROSITE" id="PS50850"/>
    </source>
</evidence>
<dbReference type="Gene3D" id="1.20.1250.20">
    <property type="entry name" value="MFS general substrate transporter like domains"/>
    <property type="match status" value="1"/>
</dbReference>
<dbReference type="GO" id="GO:0005975">
    <property type="term" value="P:carbohydrate metabolic process"/>
    <property type="evidence" value="ECO:0007669"/>
    <property type="project" value="InterPro"/>
</dbReference>
<dbReference type="Gene3D" id="2.60.40.1180">
    <property type="entry name" value="Golgi alpha-mannosidase II"/>
    <property type="match status" value="1"/>
</dbReference>
<dbReference type="PROSITE" id="PS00216">
    <property type="entry name" value="SUGAR_TRANSPORT_1"/>
    <property type="match status" value="1"/>
</dbReference>
<dbReference type="Gene3D" id="3.20.20.80">
    <property type="entry name" value="Glycosidases"/>
    <property type="match status" value="1"/>
</dbReference>
<dbReference type="InterPro" id="IPR050360">
    <property type="entry name" value="MFS_Sugar_Transporters"/>
</dbReference>
<feature type="domain" description="Major facilitator superfamily (MFS) profile" evidence="13">
    <location>
        <begin position="9"/>
        <end position="454"/>
    </location>
</feature>
<dbReference type="GO" id="GO:0016020">
    <property type="term" value="C:membrane"/>
    <property type="evidence" value="ECO:0007669"/>
    <property type="project" value="UniProtKB-SubCell"/>
</dbReference>
<dbReference type="NCBIfam" id="NF007940">
    <property type="entry name" value="PRK10658.1"/>
    <property type="match status" value="1"/>
</dbReference>
<evidence type="ECO:0000256" key="7">
    <source>
        <dbReference type="ARBA" id="ARBA00022989"/>
    </source>
</evidence>
<evidence type="ECO:0000256" key="6">
    <source>
        <dbReference type="ARBA" id="ARBA00022801"/>
    </source>
</evidence>
<accession>A0AAN6LP49</accession>
<proteinExistence type="inferred from homology"/>
<evidence type="ECO:0000256" key="9">
    <source>
        <dbReference type="ARBA" id="ARBA00023295"/>
    </source>
</evidence>
<evidence type="ECO:0000256" key="4">
    <source>
        <dbReference type="ARBA" id="ARBA00022448"/>
    </source>
</evidence>
<feature type="transmembrane region" description="Helical" evidence="12">
    <location>
        <begin position="300"/>
        <end position="318"/>
    </location>
</feature>
<dbReference type="InterPro" id="IPR017853">
    <property type="entry name" value="GH"/>
</dbReference>
<dbReference type="Gene3D" id="2.60.40.1760">
    <property type="entry name" value="glycosyl hydrolase (family 31)"/>
    <property type="match status" value="2"/>
</dbReference>
<dbReference type="InterPro" id="IPR048395">
    <property type="entry name" value="Glyco_hydro_31_C"/>
</dbReference>
<dbReference type="Proteomes" id="UP001280581">
    <property type="component" value="Unassembled WGS sequence"/>
</dbReference>
<dbReference type="Pfam" id="PF13802">
    <property type="entry name" value="Gal_mutarotas_2"/>
    <property type="match status" value="1"/>
</dbReference>
<dbReference type="PRINTS" id="PR00171">
    <property type="entry name" value="SUGRTRNSPORT"/>
</dbReference>
<dbReference type="GO" id="GO:0061634">
    <property type="term" value="F:alpha-D-xyloside xylohydrolase"/>
    <property type="evidence" value="ECO:0007669"/>
    <property type="project" value="UniProtKB-EC"/>
</dbReference>
<dbReference type="InterPro" id="IPR025887">
    <property type="entry name" value="Glyco_hydro_31_N_dom"/>
</dbReference>
<feature type="transmembrane region" description="Helical" evidence="12">
    <location>
        <begin position="169"/>
        <end position="191"/>
    </location>
</feature>
<name>A0AAN6LP49_9PLEO</name>
<evidence type="ECO:0000313" key="15">
    <source>
        <dbReference type="Proteomes" id="UP001280581"/>
    </source>
</evidence>
<comment type="catalytic activity">
    <reaction evidence="10">
        <text>Hydrolysis of terminal, non-reducing alpha-D-xylose residues with release of alpha-D-xylose.</text>
        <dbReference type="EC" id="3.2.1.177"/>
    </reaction>
</comment>
<dbReference type="FunFam" id="3.20.20.80:FF:000053">
    <property type="entry name" value="Alpha-xylosidase YicI"/>
    <property type="match status" value="1"/>
</dbReference>
<dbReference type="InterPro" id="IPR005829">
    <property type="entry name" value="Sugar_transporter_CS"/>
</dbReference>
<keyword evidence="15" id="KW-1185">Reference proteome</keyword>
<dbReference type="InterPro" id="IPR000322">
    <property type="entry name" value="Glyco_hydro_31_TIM"/>
</dbReference>
<evidence type="ECO:0000256" key="8">
    <source>
        <dbReference type="ARBA" id="ARBA00023136"/>
    </source>
</evidence>
<feature type="transmembrane region" description="Helical" evidence="12">
    <location>
        <begin position="136"/>
        <end position="157"/>
    </location>
</feature>
<comment type="caution">
    <text evidence="14">The sequence shown here is derived from an EMBL/GenBank/DDBJ whole genome shotgun (WGS) entry which is preliminary data.</text>
</comment>
<gene>
    <name evidence="14" type="ORF">GRF29_185g119881</name>
</gene>
<dbReference type="InterPro" id="IPR020846">
    <property type="entry name" value="MFS_dom"/>
</dbReference>
<comment type="similarity">
    <text evidence="3">Belongs to the major facilitator superfamily. Sugar transporter (TC 2.A.1.1) family.</text>
</comment>
<dbReference type="InterPro" id="IPR003663">
    <property type="entry name" value="Sugar/inositol_transpt"/>
</dbReference>
<keyword evidence="5 12" id="KW-0812">Transmembrane</keyword>
<evidence type="ECO:0000256" key="3">
    <source>
        <dbReference type="ARBA" id="ARBA00010992"/>
    </source>
</evidence>
<feature type="transmembrane region" description="Helical" evidence="12">
    <location>
        <begin position="360"/>
        <end position="386"/>
    </location>
</feature>
<feature type="transmembrane region" description="Helical" evidence="12">
    <location>
        <begin position="327"/>
        <end position="348"/>
    </location>
</feature>
<dbReference type="SUPFAM" id="SSF51011">
    <property type="entry name" value="Glycosyl hydrolase domain"/>
    <property type="match status" value="1"/>
</dbReference>
<dbReference type="PROSITE" id="PS50850">
    <property type="entry name" value="MFS"/>
    <property type="match status" value="1"/>
</dbReference>
<evidence type="ECO:0000313" key="14">
    <source>
        <dbReference type="EMBL" id="KAK3201224.1"/>
    </source>
</evidence>
<feature type="transmembrane region" description="Helical" evidence="12">
    <location>
        <begin position="259"/>
        <end position="280"/>
    </location>
</feature>
<dbReference type="PANTHER" id="PTHR48022:SF80">
    <property type="entry name" value="SUGAR TRANSPORTER, PUTATIVE (AFU_ORTHOLOGUE AFUA_3G12170)-RELATED"/>
    <property type="match status" value="1"/>
</dbReference>
<dbReference type="EMBL" id="WVTA01000016">
    <property type="protein sequence ID" value="KAK3201224.1"/>
    <property type="molecule type" value="Genomic_DNA"/>
</dbReference>
<dbReference type="InterPro" id="IPR005828">
    <property type="entry name" value="MFS_sugar_transport-like"/>
</dbReference>
<dbReference type="Pfam" id="PF21365">
    <property type="entry name" value="Glyco_hydro_31_3rd"/>
    <property type="match status" value="1"/>
</dbReference>
<keyword evidence="6" id="KW-0378">Hydrolase</keyword>
<dbReference type="CDD" id="cd14752">
    <property type="entry name" value="GH31_N"/>
    <property type="match status" value="1"/>
</dbReference>
<dbReference type="Pfam" id="PF01055">
    <property type="entry name" value="Glyco_hydro_31_2nd"/>
    <property type="match status" value="1"/>
</dbReference>
<sequence>MGLWFNIGLAVFAGTGSFLFGYDSGVMTDVIQSPHFLSFFNTNPKTSIIGAINSTFSGGAVFGSLMGGFTMDSLGRRWTVLLGAVINLIGAALQSGAQNLAMILVGRILAGWAVGILSMSVPIYQSECAHPSKRGLIVGITQQMIGIGFIVSTWVGYGSAHVPETSSFSWRFPLGFQCIPCLIIIAGIMFFPESPRYLVETDRADEALEVLHRLHYNGRNEEDIQAQFHEIKTTIEAEKAVTAPGWLIMFKVKQWRTRLLHATFMQVFTQMTGINVIGYYQTVMYENLGITGKRSLLVSGIYNIVGPVFNFFFITFLLDRVGRRKPLLFGTIAISIALVCEAAIGSQIPSATGSRRDSLSIAGVFFLFCVSAIFSCSFGPISWVYASEIMPLSIRGRGSAFATGIGNWLTAKMKFRDGMWLTNDAFSVQYAEEVYSVTPREDGKGVTLLCPTKKIFSRGDTLNLATISVEIEAQFDGVISCEVSHFRGARRLGPDFELFPGGKPEVDAKVGKGEAGTTIEAGGLSATVEDISDRKHYMFTQTDLAVGETIHGLGERFGAWNKIGQNVEVWNEDGGTSSEQAYKNVSFWLSSRGYGVFVDTPDKIDLEIGSERCSRLQTTVEGQRLKWYIIYGPTPKEVLTKYSILTGKPGKPTAWSYGLWLSTSFTTNYDEKTVTHFVETMHKKDIPVEVFHFDCFWLRAFHWTDFVWDPEFFPDPSGQIARLKSARLVNKISVWTNPYIGQASPVFQYAADKGYLLRKTNGDIWQWDLWQTGMAIVDFTNPDACTWFSSCMEQLFDQGVDAIKTDFGERIPTKNVKWHDPSVDPSRMHNYYSFIYNQLVYTALQKRYGANEAVLFARAGCAGTQRFPLQWGGDCESTPSALAESVRGGLSLGLASFASWTSDIGGFEGKPKPWIYKRWVAFGFLCSHSRLHGSSSYRVPWLVDDDSQEDENCTAVLRRWVQFKRRLMPYLFAQAEESVEKGWPTSTRAVALEFPDDPTSWFCDREFMVGSQILAAPVFEEDGTGEVYLPPGRWFDYWSGEEVQGSRWVRQKYGFFETPLFVREGTVLVLGQEEGEEGFAYEWLKKGGTVRTYGVKEGDKAVLVDKNWEKKGELEVGSDGKIKGLDLLEGDWKVETVG</sequence>
<feature type="transmembrane region" description="Helical" evidence="12">
    <location>
        <begin position="78"/>
        <end position="97"/>
    </location>
</feature>
<dbReference type="EC" id="3.2.1.177" evidence="11"/>
<organism evidence="14 15">
    <name type="scientific">Pseudopithomyces chartarum</name>
    <dbReference type="NCBI Taxonomy" id="1892770"/>
    <lineage>
        <taxon>Eukaryota</taxon>
        <taxon>Fungi</taxon>
        <taxon>Dikarya</taxon>
        <taxon>Ascomycota</taxon>
        <taxon>Pezizomycotina</taxon>
        <taxon>Dothideomycetes</taxon>
        <taxon>Pleosporomycetidae</taxon>
        <taxon>Pleosporales</taxon>
        <taxon>Massarineae</taxon>
        <taxon>Didymosphaeriaceae</taxon>
        <taxon>Pseudopithomyces</taxon>
    </lineage>
</organism>
<dbReference type="CDD" id="cd06593">
    <property type="entry name" value="GH31_xylosidase_YicI"/>
    <property type="match status" value="1"/>
</dbReference>
<dbReference type="SUPFAM" id="SSF74650">
    <property type="entry name" value="Galactose mutarotase-like"/>
    <property type="match status" value="1"/>
</dbReference>
<dbReference type="SUPFAM" id="SSF103473">
    <property type="entry name" value="MFS general substrate transporter"/>
    <property type="match status" value="1"/>
</dbReference>
<evidence type="ECO:0000256" key="11">
    <source>
        <dbReference type="ARBA" id="ARBA00066962"/>
    </source>
</evidence>